<reference evidence="1" key="1">
    <citation type="journal article" date="2016" name="Gigascience">
        <title>De novo construction of an expanded transcriptome assembly for the western tarnished plant bug, Lygus hesperus.</title>
        <authorList>
            <person name="Tassone E.E."/>
            <person name="Geib S.M."/>
            <person name="Hall B."/>
            <person name="Fabrick J.A."/>
            <person name="Brent C.S."/>
            <person name="Hull J.J."/>
        </authorList>
    </citation>
    <scope>NUCLEOTIDE SEQUENCE</scope>
</reference>
<gene>
    <name evidence="1" type="ORF">g.6429</name>
</gene>
<dbReference type="AlphaFoldDB" id="A0A146M5J5"/>
<sequence>MCAARFSNPYHSFATLLAYYLYKHLNLSENNRNTDKPAAGALTAATATGVGRDKVITFAKLIRQECDKLQLPLDANAIQQRHASDGLASQNQLAAMVLTMEIQTSLDVSKQPILTSLPLLQSVSGFM</sequence>
<accession>A0A146M5J5</accession>
<organism evidence="1">
    <name type="scientific">Lygus hesperus</name>
    <name type="common">Western plant bug</name>
    <dbReference type="NCBI Taxonomy" id="30085"/>
    <lineage>
        <taxon>Eukaryota</taxon>
        <taxon>Metazoa</taxon>
        <taxon>Ecdysozoa</taxon>
        <taxon>Arthropoda</taxon>
        <taxon>Hexapoda</taxon>
        <taxon>Insecta</taxon>
        <taxon>Pterygota</taxon>
        <taxon>Neoptera</taxon>
        <taxon>Paraneoptera</taxon>
        <taxon>Hemiptera</taxon>
        <taxon>Heteroptera</taxon>
        <taxon>Panheteroptera</taxon>
        <taxon>Cimicomorpha</taxon>
        <taxon>Miridae</taxon>
        <taxon>Mirini</taxon>
        <taxon>Lygus</taxon>
    </lineage>
</organism>
<name>A0A146M5J5_LYGHE</name>
<protein>
    <submittedName>
        <fullName evidence="1">Uncharacterized protein</fullName>
    </submittedName>
</protein>
<dbReference type="EMBL" id="GDHC01003596">
    <property type="protein sequence ID" value="JAQ15033.1"/>
    <property type="molecule type" value="Transcribed_RNA"/>
</dbReference>
<proteinExistence type="predicted"/>
<evidence type="ECO:0000313" key="1">
    <source>
        <dbReference type="EMBL" id="JAQ15033.1"/>
    </source>
</evidence>